<protein>
    <submittedName>
        <fullName evidence="3">Uncharacterized protein</fullName>
    </submittedName>
</protein>
<feature type="chain" id="PRO_5043926835" evidence="2">
    <location>
        <begin position="28"/>
        <end position="188"/>
    </location>
</feature>
<dbReference type="KEGG" id="rqi:C1M55_23145"/>
<organism evidence="3 4">
    <name type="scientific">Rhodococcus qingshengii</name>
    <dbReference type="NCBI Taxonomy" id="334542"/>
    <lineage>
        <taxon>Bacteria</taxon>
        <taxon>Bacillati</taxon>
        <taxon>Actinomycetota</taxon>
        <taxon>Actinomycetes</taxon>
        <taxon>Mycobacteriales</taxon>
        <taxon>Nocardiaceae</taxon>
        <taxon>Rhodococcus</taxon>
        <taxon>Rhodococcus erythropolis group</taxon>
    </lineage>
</organism>
<feature type="region of interest" description="Disordered" evidence="1">
    <location>
        <begin position="33"/>
        <end position="115"/>
    </location>
</feature>
<sequence>MPELLLTNKTRRLRVLLAVLTIGVVCAMTGCSSDDNSAPGDEPTTTSVVAASTTPPPLTAATTSETVEGSNSVGGGTDASTPGVPAGGAAPAWTPVSTSAVAPAAPGPATESTKCTDQINYVGDPRSNAEINSIGEQMGSCPAPLPPDAVEPSEKCTDQINYGADPRSNAEINIIGEQTGICPEPIRP</sequence>
<name>A0A2A5J210_RHOSG</name>
<feature type="compositionally biased region" description="Low complexity" evidence="1">
    <location>
        <begin position="82"/>
        <end position="110"/>
    </location>
</feature>
<accession>A0A2A5J210</accession>
<dbReference type="CDD" id="cd13120">
    <property type="entry name" value="BF2867_like_N"/>
    <property type="match status" value="1"/>
</dbReference>
<evidence type="ECO:0000313" key="4">
    <source>
        <dbReference type="Proteomes" id="UP000230886"/>
    </source>
</evidence>
<dbReference type="RefSeq" id="WP_042451198.1">
    <property type="nucleotide sequence ID" value="NZ_CP025959.1"/>
</dbReference>
<keyword evidence="2" id="KW-0732">Signal</keyword>
<reference evidence="3 4" key="1">
    <citation type="submission" date="2017-07" db="EMBL/GenBank/DDBJ databases">
        <title>Draft sequence of Rhodococcus enclensis 23b-28.</title>
        <authorList>
            <person name="Besaury L."/>
            <person name="Sancelme M."/>
            <person name="Amato P."/>
            <person name="Lallement A."/>
            <person name="Delort A.-M."/>
        </authorList>
    </citation>
    <scope>NUCLEOTIDE SEQUENCE [LARGE SCALE GENOMIC DNA]</scope>
    <source>
        <strain evidence="3 4">23b-28</strain>
    </source>
</reference>
<gene>
    <name evidence="3" type="ORF">CHR55_30105</name>
</gene>
<evidence type="ECO:0000256" key="1">
    <source>
        <dbReference type="SAM" id="MobiDB-lite"/>
    </source>
</evidence>
<comment type="caution">
    <text evidence="3">The sequence shown here is derived from an EMBL/GenBank/DDBJ whole genome shotgun (WGS) entry which is preliminary data.</text>
</comment>
<evidence type="ECO:0000256" key="2">
    <source>
        <dbReference type="SAM" id="SignalP"/>
    </source>
</evidence>
<dbReference type="AlphaFoldDB" id="A0A2A5J210"/>
<proteinExistence type="predicted"/>
<dbReference type="Proteomes" id="UP000230886">
    <property type="component" value="Unassembled WGS sequence"/>
</dbReference>
<evidence type="ECO:0000313" key="3">
    <source>
        <dbReference type="EMBL" id="PCK23416.1"/>
    </source>
</evidence>
<feature type="signal peptide" evidence="2">
    <location>
        <begin position="1"/>
        <end position="27"/>
    </location>
</feature>
<feature type="compositionally biased region" description="Low complexity" evidence="1">
    <location>
        <begin position="43"/>
        <end position="66"/>
    </location>
</feature>
<dbReference type="EMBL" id="NOVD01000051">
    <property type="protein sequence ID" value="PCK23416.1"/>
    <property type="molecule type" value="Genomic_DNA"/>
</dbReference>